<reference evidence="2" key="1">
    <citation type="submission" date="2016-11" db="EMBL/GenBank/DDBJ databases">
        <authorList>
            <person name="Varghese N."/>
            <person name="Submissions S."/>
        </authorList>
    </citation>
    <scope>NUCLEOTIDE SEQUENCE [LARGE SCALE GENOMIC DNA]</scope>
    <source>
        <strain evidence="2">DSM 16219</strain>
    </source>
</reference>
<name>A0A1M6KD39_9BACT</name>
<protein>
    <submittedName>
        <fullName evidence="1">Uncharacterized protein</fullName>
    </submittedName>
</protein>
<dbReference type="EMBL" id="FQZU01000009">
    <property type="protein sequence ID" value="SHJ56821.1"/>
    <property type="molecule type" value="Genomic_DNA"/>
</dbReference>
<dbReference type="Proteomes" id="UP000183994">
    <property type="component" value="Unassembled WGS sequence"/>
</dbReference>
<dbReference type="RefSeq" id="WP_073475164.1">
    <property type="nucleotide sequence ID" value="NZ_FQZU01000009.1"/>
</dbReference>
<dbReference type="OrthoDB" id="5494762at2"/>
<accession>A0A1M6KD39</accession>
<gene>
    <name evidence="1" type="ORF">SAMN02745216_01864</name>
</gene>
<dbReference type="AlphaFoldDB" id="A0A1M6KD39"/>
<organism evidence="1 2">
    <name type="scientific">Desulfatibacillum alkenivorans DSM 16219</name>
    <dbReference type="NCBI Taxonomy" id="1121393"/>
    <lineage>
        <taxon>Bacteria</taxon>
        <taxon>Pseudomonadati</taxon>
        <taxon>Thermodesulfobacteriota</taxon>
        <taxon>Desulfobacteria</taxon>
        <taxon>Desulfobacterales</taxon>
        <taxon>Desulfatibacillaceae</taxon>
        <taxon>Desulfatibacillum</taxon>
    </lineage>
</organism>
<evidence type="ECO:0000313" key="1">
    <source>
        <dbReference type="EMBL" id="SHJ56821.1"/>
    </source>
</evidence>
<evidence type="ECO:0000313" key="2">
    <source>
        <dbReference type="Proteomes" id="UP000183994"/>
    </source>
</evidence>
<keyword evidence="2" id="KW-1185">Reference proteome</keyword>
<sequence>MSRTPSISYYVAMPGGELPLNDEVARTLLPMERSGRERPAEASVTFGGYFQSLGKMLSDNHFALPLAGVRHQLGEDAQADQVREWRVVAEKHGAFYHPARVEAVTDRGTALIAANVALSDSGIAAASREFEVLDSLGRGFSRSFTPAAYGKGRAPCLLSQGGVVEAEAFFCQWYEGYCEFHLSCNPASQAQEIVVWDNAHGHFFMKPCQAAALYEKAAAILAYYYDPGDFRQIFPWHHAAGDFVVKALQDDLDVRLITVRQYQGMLEAEGDTDPETRLEAALYFLVNLTMHMRLDRIDGVGDLAWADGASVYPTLRGAFQGFALRGLDAGQDPEFAAALLGICREMPREYWEELCFQLVAASSPQSPDRPFLLTRGGEHAQALVEAFFKSRKDPFFVDKGAVLL</sequence>
<dbReference type="STRING" id="1121393.SAMN02745216_01864"/>
<proteinExistence type="predicted"/>